<protein>
    <submittedName>
        <fullName evidence="8">Squalene--hopene cyclase</fullName>
        <ecNumber evidence="8">5.4.99.17</ecNumber>
    </submittedName>
</protein>
<dbReference type="NCBIfam" id="TIGR01787">
    <property type="entry name" value="squalene_cyclas"/>
    <property type="match status" value="1"/>
</dbReference>
<comment type="caution">
    <text evidence="8">The sequence shown here is derived from an EMBL/GenBank/DDBJ whole genome shotgun (WGS) entry which is preliminary data.</text>
</comment>
<organism evidence="8 9">
    <name type="scientific">Bacillus salacetis</name>
    <dbReference type="NCBI Taxonomy" id="2315464"/>
    <lineage>
        <taxon>Bacteria</taxon>
        <taxon>Bacillati</taxon>
        <taxon>Bacillota</taxon>
        <taxon>Bacilli</taxon>
        <taxon>Bacillales</taxon>
        <taxon>Bacillaceae</taxon>
        <taxon>Bacillus</taxon>
    </lineage>
</organism>
<proteinExistence type="inferred from homology"/>
<dbReference type="InterPro" id="IPR032697">
    <property type="entry name" value="SQ_cyclase_N"/>
</dbReference>
<feature type="region of interest" description="Disordered" evidence="5">
    <location>
        <begin position="337"/>
        <end position="359"/>
    </location>
</feature>
<evidence type="ECO:0000256" key="3">
    <source>
        <dbReference type="ARBA" id="ARBA00022737"/>
    </source>
</evidence>
<dbReference type="Pfam" id="PF13243">
    <property type="entry name" value="SQHop_cyclase_C"/>
    <property type="match status" value="1"/>
</dbReference>
<evidence type="ECO:0000256" key="5">
    <source>
        <dbReference type="SAM" id="MobiDB-lite"/>
    </source>
</evidence>
<keyword evidence="3" id="KW-0677">Repeat</keyword>
<reference evidence="8 9" key="1">
    <citation type="submission" date="2018-09" db="EMBL/GenBank/DDBJ databases">
        <title>Bacillus saliacetes sp. nov., isolated from Thai shrimp paste (Ka-pi).</title>
        <authorList>
            <person name="Daroonpunt R."/>
            <person name="Tanasupawat S."/>
            <person name="Yiamsombut S."/>
        </authorList>
    </citation>
    <scope>NUCLEOTIDE SEQUENCE [LARGE SCALE GENOMIC DNA]</scope>
    <source>
        <strain evidence="8 9">SKP7-4</strain>
    </source>
</reference>
<dbReference type="InterPro" id="IPR018333">
    <property type="entry name" value="Squalene_cyclase"/>
</dbReference>
<dbReference type="SUPFAM" id="SSF48239">
    <property type="entry name" value="Terpenoid cyclases/Protein prenyltransferases"/>
    <property type="match status" value="2"/>
</dbReference>
<name>A0A3A1R0K4_9BACI</name>
<dbReference type="RefSeq" id="WP_119546466.1">
    <property type="nucleotide sequence ID" value="NZ_QXIR01000009.1"/>
</dbReference>
<dbReference type="NCBIfam" id="TIGR01507">
    <property type="entry name" value="hopene_cyclase"/>
    <property type="match status" value="1"/>
</dbReference>
<comment type="pathway">
    <text evidence="1">Secondary metabolite biosynthesis; hopanoid biosynthesis.</text>
</comment>
<evidence type="ECO:0000259" key="6">
    <source>
        <dbReference type="Pfam" id="PF13243"/>
    </source>
</evidence>
<dbReference type="GO" id="GO:0016104">
    <property type="term" value="P:triterpenoid biosynthetic process"/>
    <property type="evidence" value="ECO:0007669"/>
    <property type="project" value="InterPro"/>
</dbReference>
<feature type="domain" description="Squalene cyclase N-terminal" evidence="7">
    <location>
        <begin position="7"/>
        <end position="285"/>
    </location>
</feature>
<dbReference type="PANTHER" id="PTHR11764">
    <property type="entry name" value="TERPENE CYCLASE/MUTASE FAMILY MEMBER"/>
    <property type="match status" value="1"/>
</dbReference>
<evidence type="ECO:0000256" key="1">
    <source>
        <dbReference type="ARBA" id="ARBA00004999"/>
    </source>
</evidence>
<dbReference type="GO" id="GO:0005811">
    <property type="term" value="C:lipid droplet"/>
    <property type="evidence" value="ECO:0007669"/>
    <property type="project" value="InterPro"/>
</dbReference>
<sequence>MIAELSRLKQGLLERQDEDGAWRYCFENSLMTDAYMIVLIRSLGIKKEGMVKELSQRLLAQQDEAGCWKIYRDEKDGNLSATVEAYFALLWSGIVNEKDHNMMKAEGYILSKGGLDGVHSMTKFMLAAHGQYPWNRFFPVPVELILLPSYFPLNFMDFSAYARVHLAPMLLLKSERFTRKKTSTPDMSGLLVDKEAPYLFREEERSFIDCVKNGIDALSSVPVDLHSAAKRNALNYMLSRIEPDGSLYSYFSSSFYMIFALLSQGYPKNHPIIIQAIQSMISHQCRREGHPHIQNSPSTIWDTALICHALQDAGVSGSHPQIRKAGKFLIDHQHTKKGDWSSEAPGAEAGGWGFSQSNTINPDVDDTTAALRALKASSVKEEEKALNWKRGVEWVLSMQNKDGGWPAFEKNKQKEILSWVPMDGAEDAALDRSTADLTGRTLEFLGNHAGWKLGNKPVEKGVDWLNNNQERDGSWYGKWGICYIYGTWAALTGLKAAGINDNHKTIKKAKRWLLDIQNNDGGWGESCRSDKEKRYIPLGASTPSQTAWALDALISTSDYPTKEIDRGMEALLGLLQSADWRTAYPTGAGLPGTFYIHYHSYNYIWPLTALSKYTSKYMK</sequence>
<dbReference type="Gene3D" id="1.50.10.20">
    <property type="match status" value="2"/>
</dbReference>
<dbReference type="InterPro" id="IPR008930">
    <property type="entry name" value="Terpenoid_cyclase/PrenylTrfase"/>
</dbReference>
<evidence type="ECO:0000259" key="7">
    <source>
        <dbReference type="Pfam" id="PF13249"/>
    </source>
</evidence>
<dbReference type="UniPathway" id="UPA00337"/>
<dbReference type="GO" id="GO:0051007">
    <property type="term" value="F:squalene-hopene cyclase activity"/>
    <property type="evidence" value="ECO:0007669"/>
    <property type="project" value="UniProtKB-EC"/>
</dbReference>
<dbReference type="OrthoDB" id="9758578at2"/>
<gene>
    <name evidence="8" type="primary">shc</name>
    <name evidence="8" type="ORF">D3H55_08425</name>
</gene>
<comment type="similarity">
    <text evidence="2">Belongs to the terpene cyclase/mutase family.</text>
</comment>
<keyword evidence="4 8" id="KW-0413">Isomerase</keyword>
<dbReference type="AlphaFoldDB" id="A0A3A1R0K4"/>
<evidence type="ECO:0000256" key="2">
    <source>
        <dbReference type="ARBA" id="ARBA00009755"/>
    </source>
</evidence>
<keyword evidence="9" id="KW-1185">Reference proteome</keyword>
<dbReference type="PROSITE" id="PS01074">
    <property type="entry name" value="TERPENE_SYNTHASES"/>
    <property type="match status" value="1"/>
</dbReference>
<dbReference type="EC" id="5.4.99.17" evidence="8"/>
<dbReference type="EMBL" id="QXIR01000009">
    <property type="protein sequence ID" value="RIW35064.1"/>
    <property type="molecule type" value="Genomic_DNA"/>
</dbReference>
<evidence type="ECO:0000313" key="8">
    <source>
        <dbReference type="EMBL" id="RIW35064.1"/>
    </source>
</evidence>
<dbReference type="InterPro" id="IPR032696">
    <property type="entry name" value="SQ_cyclase_C"/>
</dbReference>
<dbReference type="InterPro" id="IPR006400">
    <property type="entry name" value="Hopene-cyclase"/>
</dbReference>
<accession>A0A3A1R0K4</accession>
<feature type="domain" description="Squalene cyclase C-terminal" evidence="6">
    <location>
        <begin position="298"/>
        <end position="614"/>
    </location>
</feature>
<dbReference type="SFLD" id="SFLDG01016">
    <property type="entry name" value="Prenyltransferase_Like_2"/>
    <property type="match status" value="1"/>
</dbReference>
<evidence type="ECO:0000256" key="4">
    <source>
        <dbReference type="ARBA" id="ARBA00023235"/>
    </source>
</evidence>
<dbReference type="InterPro" id="IPR002365">
    <property type="entry name" value="Terpene_synthase_CS"/>
</dbReference>
<dbReference type="PANTHER" id="PTHR11764:SF20">
    <property type="entry name" value="LANOSTEROL SYNTHASE"/>
    <property type="match status" value="1"/>
</dbReference>
<dbReference type="Pfam" id="PF13249">
    <property type="entry name" value="SQHop_cyclase_N"/>
    <property type="match status" value="1"/>
</dbReference>
<dbReference type="Proteomes" id="UP000265801">
    <property type="component" value="Unassembled WGS sequence"/>
</dbReference>
<evidence type="ECO:0000313" key="9">
    <source>
        <dbReference type="Proteomes" id="UP000265801"/>
    </source>
</evidence>